<dbReference type="AlphaFoldDB" id="A0A412ZE91"/>
<evidence type="ECO:0000256" key="1">
    <source>
        <dbReference type="ARBA" id="ARBA00023172"/>
    </source>
</evidence>
<evidence type="ECO:0000313" key="4">
    <source>
        <dbReference type="Proteomes" id="UP000284543"/>
    </source>
</evidence>
<name>A0A412ZE91_9FIRM</name>
<dbReference type="Gene3D" id="1.10.443.10">
    <property type="entry name" value="Intergrase catalytic core"/>
    <property type="match status" value="1"/>
</dbReference>
<dbReference type="InterPro" id="IPR002104">
    <property type="entry name" value="Integrase_catalytic"/>
</dbReference>
<dbReference type="PANTHER" id="PTHR30349:SF82">
    <property type="entry name" value="INTEGRASE_RECOMBINASE YOEC-RELATED"/>
    <property type="match status" value="1"/>
</dbReference>
<dbReference type="SUPFAM" id="SSF56349">
    <property type="entry name" value="DNA breaking-rejoining enzymes"/>
    <property type="match status" value="1"/>
</dbReference>
<evidence type="ECO:0000259" key="2">
    <source>
        <dbReference type="PROSITE" id="PS51898"/>
    </source>
</evidence>
<organism evidence="3 4">
    <name type="scientific">Enterocloster bolteae</name>
    <dbReference type="NCBI Taxonomy" id="208479"/>
    <lineage>
        <taxon>Bacteria</taxon>
        <taxon>Bacillati</taxon>
        <taxon>Bacillota</taxon>
        <taxon>Clostridia</taxon>
        <taxon>Lachnospirales</taxon>
        <taxon>Lachnospiraceae</taxon>
        <taxon>Enterocloster</taxon>
    </lineage>
</organism>
<gene>
    <name evidence="3" type="ORF">DWW02_01870</name>
</gene>
<dbReference type="InterPro" id="IPR011010">
    <property type="entry name" value="DNA_brk_join_enz"/>
</dbReference>
<sequence length="191" mass="22392">MNKKCRPVTQEEYESIVSMLRSGFNYEGQHIKSKEQIADALILERNLGIRIEDILDLRLCDFVKDGKKFRIDIVEQKTQKKREFPVPLEVMNYIQSYCIRWGISSKAKLFPFRERNVQKYLKMVCDLLGLKNIGTHSFRKTYGTELYYANGCDIRLVQILYQHSNIAVTQRYIGVDDKTLEKAINNNVMLV</sequence>
<dbReference type="InterPro" id="IPR050090">
    <property type="entry name" value="Tyrosine_recombinase_XerCD"/>
</dbReference>
<accession>A0A412ZE91</accession>
<dbReference type="Proteomes" id="UP000284543">
    <property type="component" value="Unassembled WGS sequence"/>
</dbReference>
<protein>
    <submittedName>
        <fullName evidence="3">Integrase</fullName>
    </submittedName>
</protein>
<evidence type="ECO:0000313" key="3">
    <source>
        <dbReference type="EMBL" id="RGV78509.1"/>
    </source>
</evidence>
<dbReference type="GO" id="GO:0003677">
    <property type="term" value="F:DNA binding"/>
    <property type="evidence" value="ECO:0007669"/>
    <property type="project" value="InterPro"/>
</dbReference>
<dbReference type="RefSeq" id="WP_118017292.1">
    <property type="nucleotide sequence ID" value="NZ_CAUHGS010000006.1"/>
</dbReference>
<reference evidence="3 4" key="1">
    <citation type="submission" date="2018-08" db="EMBL/GenBank/DDBJ databases">
        <title>A genome reference for cultivated species of the human gut microbiota.</title>
        <authorList>
            <person name="Zou Y."/>
            <person name="Xue W."/>
            <person name="Luo G."/>
        </authorList>
    </citation>
    <scope>NUCLEOTIDE SEQUENCE [LARGE SCALE GENOMIC DNA]</scope>
    <source>
        <strain evidence="3 4">AF14-18</strain>
    </source>
</reference>
<dbReference type="GO" id="GO:0006310">
    <property type="term" value="P:DNA recombination"/>
    <property type="evidence" value="ECO:0007669"/>
    <property type="project" value="UniProtKB-KW"/>
</dbReference>
<dbReference type="GO" id="GO:0015074">
    <property type="term" value="P:DNA integration"/>
    <property type="evidence" value="ECO:0007669"/>
    <property type="project" value="InterPro"/>
</dbReference>
<proteinExistence type="predicted"/>
<feature type="domain" description="Tyr recombinase" evidence="2">
    <location>
        <begin position="3"/>
        <end position="185"/>
    </location>
</feature>
<dbReference type="Pfam" id="PF00589">
    <property type="entry name" value="Phage_integrase"/>
    <property type="match status" value="1"/>
</dbReference>
<dbReference type="InterPro" id="IPR013762">
    <property type="entry name" value="Integrase-like_cat_sf"/>
</dbReference>
<dbReference type="PANTHER" id="PTHR30349">
    <property type="entry name" value="PHAGE INTEGRASE-RELATED"/>
    <property type="match status" value="1"/>
</dbReference>
<comment type="caution">
    <text evidence="3">The sequence shown here is derived from an EMBL/GenBank/DDBJ whole genome shotgun (WGS) entry which is preliminary data.</text>
</comment>
<keyword evidence="1" id="KW-0233">DNA recombination</keyword>
<dbReference type="PROSITE" id="PS51898">
    <property type="entry name" value="TYR_RECOMBINASE"/>
    <property type="match status" value="1"/>
</dbReference>
<dbReference type="EMBL" id="QRZM01000001">
    <property type="protein sequence ID" value="RGV78509.1"/>
    <property type="molecule type" value="Genomic_DNA"/>
</dbReference>